<keyword evidence="3 6" id="KW-0133">Cell shape</keyword>
<evidence type="ECO:0000256" key="3">
    <source>
        <dbReference type="ARBA" id="ARBA00022960"/>
    </source>
</evidence>
<feature type="active site" description="Nucleophile" evidence="6">
    <location>
        <position position="132"/>
    </location>
</feature>
<evidence type="ECO:0000313" key="9">
    <source>
        <dbReference type="EMBL" id="MBH8588687.1"/>
    </source>
</evidence>
<evidence type="ECO:0000256" key="5">
    <source>
        <dbReference type="ARBA" id="ARBA00023316"/>
    </source>
</evidence>
<dbReference type="PROSITE" id="PS51781">
    <property type="entry name" value="SH3B"/>
    <property type="match status" value="1"/>
</dbReference>
<comment type="caution">
    <text evidence="9">The sequence shown here is derived from an EMBL/GenBank/DDBJ whole genome shotgun (WGS) entry which is preliminary data.</text>
</comment>
<dbReference type="InterPro" id="IPR005490">
    <property type="entry name" value="LD_TPept_cat_dom"/>
</dbReference>
<dbReference type="SMART" id="SM00287">
    <property type="entry name" value="SH3b"/>
    <property type="match status" value="2"/>
</dbReference>
<dbReference type="Pfam" id="PF08239">
    <property type="entry name" value="SH3_3"/>
    <property type="match status" value="2"/>
</dbReference>
<dbReference type="InterPro" id="IPR003646">
    <property type="entry name" value="SH3-like_bac-type"/>
</dbReference>
<dbReference type="Gene3D" id="2.30.30.40">
    <property type="entry name" value="SH3 Domains"/>
    <property type="match status" value="2"/>
</dbReference>
<sequence length="304" mass="33408">MRFFKWSSLLITTIAFTLIFSFWPTVSDAASFGYKIEVNKATNRLYLYQGNQLKKVYPVATGRQPGLTPEGTFPVVIKINKPGWKGIPGGDPKNPLGERWLGLRVNGDQGRTYGIHGTNQPGSIGKYVSNGCIRMRNQDVIELSKLVPTGTPVWIHSGKSNQKPQGKQNGQPVLQTATITGNHVHIRTAPSLSAAIIGKLNKGARLSATGKTKDWVQVKLADGRTAYVHQNYIRVQGNTGGNQHSIRVGVFLANIRSQPSLSATILQRVPKGMVLTAIGKEGHFYKLRLKDGSIAYIHEICIRR</sequence>
<feature type="domain" description="L,D-TPase catalytic" evidence="8">
    <location>
        <begin position="34"/>
        <end position="156"/>
    </location>
</feature>
<evidence type="ECO:0000256" key="4">
    <source>
        <dbReference type="ARBA" id="ARBA00022984"/>
    </source>
</evidence>
<dbReference type="EMBL" id="JAECVU010000003">
    <property type="protein sequence ID" value="MBH8588687.1"/>
    <property type="molecule type" value="Genomic_DNA"/>
</dbReference>
<proteinExistence type="predicted"/>
<comment type="pathway">
    <text evidence="1 6">Cell wall biogenesis; peptidoglycan biosynthesis.</text>
</comment>
<evidence type="ECO:0000256" key="6">
    <source>
        <dbReference type="PROSITE-ProRule" id="PRU01373"/>
    </source>
</evidence>
<accession>A0ABS0QI06</accession>
<evidence type="ECO:0000256" key="2">
    <source>
        <dbReference type="ARBA" id="ARBA00022679"/>
    </source>
</evidence>
<keyword evidence="4 6" id="KW-0573">Peptidoglycan synthesis</keyword>
<dbReference type="CDD" id="cd16913">
    <property type="entry name" value="YkuD_like"/>
    <property type="match status" value="1"/>
</dbReference>
<feature type="domain" description="SH3b" evidence="7">
    <location>
        <begin position="174"/>
        <end position="237"/>
    </location>
</feature>
<dbReference type="PROSITE" id="PS52029">
    <property type="entry name" value="LD_TPASE"/>
    <property type="match status" value="1"/>
</dbReference>
<feature type="active site" description="Proton donor/acceptor" evidence="6">
    <location>
        <position position="116"/>
    </location>
</feature>
<evidence type="ECO:0000259" key="8">
    <source>
        <dbReference type="PROSITE" id="PS52029"/>
    </source>
</evidence>
<keyword evidence="2" id="KW-0808">Transferase</keyword>
<dbReference type="Pfam" id="PF03734">
    <property type="entry name" value="YkuD"/>
    <property type="match status" value="1"/>
</dbReference>
<dbReference type="PANTHER" id="PTHR30582">
    <property type="entry name" value="L,D-TRANSPEPTIDASE"/>
    <property type="match status" value="1"/>
</dbReference>
<dbReference type="Proteomes" id="UP000641910">
    <property type="component" value="Unassembled WGS sequence"/>
</dbReference>
<dbReference type="InterPro" id="IPR038063">
    <property type="entry name" value="Transpep_catalytic_dom"/>
</dbReference>
<evidence type="ECO:0000259" key="7">
    <source>
        <dbReference type="PROSITE" id="PS51781"/>
    </source>
</evidence>
<dbReference type="RefSeq" id="WP_052186723.1">
    <property type="nucleotide sequence ID" value="NZ_CP039710.1"/>
</dbReference>
<dbReference type="PANTHER" id="PTHR30582:SF4">
    <property type="entry name" value="L,D-TRANSPEPTIDASE YQJB-RELATED"/>
    <property type="match status" value="1"/>
</dbReference>
<gene>
    <name evidence="9" type="ORF">I8U22_07620</name>
</gene>
<keyword evidence="10" id="KW-1185">Reference proteome</keyword>
<dbReference type="SUPFAM" id="SSF141523">
    <property type="entry name" value="L,D-transpeptidase catalytic domain-like"/>
    <property type="match status" value="1"/>
</dbReference>
<reference evidence="9 10" key="1">
    <citation type="submission" date="2020-12" db="EMBL/GenBank/DDBJ databases">
        <title>WGS of Thermoactinomyces spp.</title>
        <authorList>
            <person name="Cheng K."/>
        </authorList>
    </citation>
    <scope>NUCLEOTIDE SEQUENCE [LARGE SCALE GENOMIC DNA]</scope>
    <source>
        <strain evidence="10">CICC 10650\ACCC 41061</strain>
    </source>
</reference>
<dbReference type="Gene3D" id="2.40.440.10">
    <property type="entry name" value="L,D-transpeptidase catalytic domain-like"/>
    <property type="match status" value="1"/>
</dbReference>
<organism evidence="9 10">
    <name type="scientific">Thermoactinomyces vulgaris</name>
    <dbReference type="NCBI Taxonomy" id="2026"/>
    <lineage>
        <taxon>Bacteria</taxon>
        <taxon>Bacillati</taxon>
        <taxon>Bacillota</taxon>
        <taxon>Bacilli</taxon>
        <taxon>Bacillales</taxon>
        <taxon>Thermoactinomycetaceae</taxon>
        <taxon>Thermoactinomyces</taxon>
    </lineage>
</organism>
<protein>
    <submittedName>
        <fullName evidence="9">SH3 domain-containing protein</fullName>
    </submittedName>
</protein>
<keyword evidence="5 6" id="KW-0961">Cell wall biogenesis/degradation</keyword>
<evidence type="ECO:0000256" key="1">
    <source>
        <dbReference type="ARBA" id="ARBA00004752"/>
    </source>
</evidence>
<dbReference type="InterPro" id="IPR050979">
    <property type="entry name" value="LD-transpeptidase"/>
</dbReference>
<name>A0ABS0QI06_THEVU</name>
<evidence type="ECO:0000313" key="10">
    <source>
        <dbReference type="Proteomes" id="UP000641910"/>
    </source>
</evidence>